<dbReference type="EMBL" id="CM042013">
    <property type="protein sequence ID" value="KAI3738067.1"/>
    <property type="molecule type" value="Genomic_DNA"/>
</dbReference>
<organism evidence="1 2">
    <name type="scientific">Cichorium intybus</name>
    <name type="common">Chicory</name>
    <dbReference type="NCBI Taxonomy" id="13427"/>
    <lineage>
        <taxon>Eukaryota</taxon>
        <taxon>Viridiplantae</taxon>
        <taxon>Streptophyta</taxon>
        <taxon>Embryophyta</taxon>
        <taxon>Tracheophyta</taxon>
        <taxon>Spermatophyta</taxon>
        <taxon>Magnoliopsida</taxon>
        <taxon>eudicotyledons</taxon>
        <taxon>Gunneridae</taxon>
        <taxon>Pentapetalae</taxon>
        <taxon>asterids</taxon>
        <taxon>campanulids</taxon>
        <taxon>Asterales</taxon>
        <taxon>Asteraceae</taxon>
        <taxon>Cichorioideae</taxon>
        <taxon>Cichorieae</taxon>
        <taxon>Cichoriinae</taxon>
        <taxon>Cichorium</taxon>
    </lineage>
</organism>
<protein>
    <submittedName>
        <fullName evidence="1">Uncharacterized protein</fullName>
    </submittedName>
</protein>
<dbReference type="Proteomes" id="UP001055811">
    <property type="component" value="Linkage Group LG05"/>
</dbReference>
<evidence type="ECO:0000313" key="1">
    <source>
        <dbReference type="EMBL" id="KAI3738067.1"/>
    </source>
</evidence>
<reference evidence="1 2" key="2">
    <citation type="journal article" date="2022" name="Mol. Ecol. Resour.">
        <title>The genomes of chicory, endive, great burdock and yacon provide insights into Asteraceae paleo-polyploidization history and plant inulin production.</title>
        <authorList>
            <person name="Fan W."/>
            <person name="Wang S."/>
            <person name="Wang H."/>
            <person name="Wang A."/>
            <person name="Jiang F."/>
            <person name="Liu H."/>
            <person name="Zhao H."/>
            <person name="Xu D."/>
            <person name="Zhang Y."/>
        </authorList>
    </citation>
    <scope>NUCLEOTIDE SEQUENCE [LARGE SCALE GENOMIC DNA]</scope>
    <source>
        <strain evidence="2">cv. Punajuju</strain>
        <tissue evidence="1">Leaves</tissue>
    </source>
</reference>
<proteinExistence type="predicted"/>
<name>A0ACB9CUT1_CICIN</name>
<accession>A0ACB9CUT1</accession>
<sequence>MWVCATTVSREAGNVNGIGDFGIEVVGPVKVEIVLFAGEGGCGRRVSTTGGGRRLHYWNEVSFPPVDNSDERLGVRWFRDGKFVGRVVVDGFLFAGYGGGPVAIINGNGVGGGLMTPES</sequence>
<keyword evidence="2" id="KW-1185">Reference proteome</keyword>
<gene>
    <name evidence="1" type="ORF">L2E82_28085</name>
</gene>
<evidence type="ECO:0000313" key="2">
    <source>
        <dbReference type="Proteomes" id="UP001055811"/>
    </source>
</evidence>
<comment type="caution">
    <text evidence="1">The sequence shown here is derived from an EMBL/GenBank/DDBJ whole genome shotgun (WGS) entry which is preliminary data.</text>
</comment>
<reference evidence="2" key="1">
    <citation type="journal article" date="2022" name="Mol. Ecol. Resour.">
        <title>The genomes of chicory, endive, great burdock and yacon provide insights into Asteraceae palaeo-polyploidization history and plant inulin production.</title>
        <authorList>
            <person name="Fan W."/>
            <person name="Wang S."/>
            <person name="Wang H."/>
            <person name="Wang A."/>
            <person name="Jiang F."/>
            <person name="Liu H."/>
            <person name="Zhao H."/>
            <person name="Xu D."/>
            <person name="Zhang Y."/>
        </authorList>
    </citation>
    <scope>NUCLEOTIDE SEQUENCE [LARGE SCALE GENOMIC DNA]</scope>
    <source>
        <strain evidence="2">cv. Punajuju</strain>
    </source>
</reference>